<comment type="caution">
    <text evidence="2">The sequence shown here is derived from an EMBL/GenBank/DDBJ whole genome shotgun (WGS) entry which is preliminary data.</text>
</comment>
<feature type="region of interest" description="Disordered" evidence="1">
    <location>
        <begin position="1"/>
        <end position="23"/>
    </location>
</feature>
<keyword evidence="3" id="KW-1185">Reference proteome</keyword>
<feature type="compositionally biased region" description="Polar residues" evidence="1">
    <location>
        <begin position="186"/>
        <end position="209"/>
    </location>
</feature>
<organism evidence="2 3">
    <name type="scientific">Ephemerocybe angulata</name>
    <dbReference type="NCBI Taxonomy" id="980116"/>
    <lineage>
        <taxon>Eukaryota</taxon>
        <taxon>Fungi</taxon>
        <taxon>Dikarya</taxon>
        <taxon>Basidiomycota</taxon>
        <taxon>Agaricomycotina</taxon>
        <taxon>Agaricomycetes</taxon>
        <taxon>Agaricomycetidae</taxon>
        <taxon>Agaricales</taxon>
        <taxon>Agaricineae</taxon>
        <taxon>Psathyrellaceae</taxon>
        <taxon>Ephemerocybe</taxon>
    </lineage>
</organism>
<dbReference type="AlphaFoldDB" id="A0A8H6H916"/>
<evidence type="ECO:0000313" key="2">
    <source>
        <dbReference type="EMBL" id="KAF6742150.1"/>
    </source>
</evidence>
<feature type="compositionally biased region" description="Polar residues" evidence="1">
    <location>
        <begin position="9"/>
        <end position="20"/>
    </location>
</feature>
<dbReference type="EMBL" id="JACGCI010000198">
    <property type="protein sequence ID" value="KAF6742150.1"/>
    <property type="molecule type" value="Genomic_DNA"/>
</dbReference>
<dbReference type="OrthoDB" id="3104015at2759"/>
<sequence>MPVTRLHTKSPTQSPTSTGKITLGPFADKHPSFHGIKHKKAAQLTVNRLLRDAAEQIAYPRPTNRTPHHKGHGVTGAVIYSSTKLENFGRWYQVCSDSNAAGCNAPRFITNAPSHDLIWDNEDLLRLLIIREEIFPATRGVPSEDKKAKIAQHEKNLRLLRPYIVRLGDRTPSKLVAKPHPMLDSMTGQDSLQAPTGSGSRTGSSNPSVFPSKLVLRPVGEAKEVIRQFMYNPSANIFYWNEAGECLQTTLFPDESGFIRLSKSRLPLGEAGIEILTKVERYIFERDSWVPFPTSMPIGPIEAPGYPLFFKVHNQADSVLTDFEAMLSLARLEYDRIRKGKGPAY</sequence>
<proteinExistence type="predicted"/>
<protein>
    <submittedName>
        <fullName evidence="2">Uncharacterized protein</fullName>
    </submittedName>
</protein>
<evidence type="ECO:0000256" key="1">
    <source>
        <dbReference type="SAM" id="MobiDB-lite"/>
    </source>
</evidence>
<name>A0A8H6H916_9AGAR</name>
<dbReference type="Proteomes" id="UP000521943">
    <property type="component" value="Unassembled WGS sequence"/>
</dbReference>
<reference evidence="2 3" key="1">
    <citation type="submission" date="2020-07" db="EMBL/GenBank/DDBJ databases">
        <title>Comparative genomics of pyrophilous fungi reveals a link between fire events and developmental genes.</title>
        <authorList>
            <consortium name="DOE Joint Genome Institute"/>
            <person name="Steindorff A.S."/>
            <person name="Carver A."/>
            <person name="Calhoun S."/>
            <person name="Stillman K."/>
            <person name="Liu H."/>
            <person name="Lipzen A."/>
            <person name="Pangilinan J."/>
            <person name="Labutti K."/>
            <person name="Bruns T.D."/>
            <person name="Grigoriev I.V."/>
        </authorList>
    </citation>
    <scope>NUCLEOTIDE SEQUENCE [LARGE SCALE GENOMIC DNA]</scope>
    <source>
        <strain evidence="2 3">CBS 144469</strain>
    </source>
</reference>
<accession>A0A8H6H916</accession>
<feature type="region of interest" description="Disordered" evidence="1">
    <location>
        <begin position="176"/>
        <end position="209"/>
    </location>
</feature>
<evidence type="ECO:0000313" key="3">
    <source>
        <dbReference type="Proteomes" id="UP000521943"/>
    </source>
</evidence>
<gene>
    <name evidence="2" type="ORF">DFP72DRAFT_1082480</name>
</gene>